<dbReference type="InterPro" id="IPR058593">
    <property type="entry name" value="ARB_07466-like_C"/>
</dbReference>
<organism evidence="3 4">
    <name type="scientific">Nocardiopsis exhalans</name>
    <dbReference type="NCBI Taxonomy" id="163604"/>
    <lineage>
        <taxon>Bacteria</taxon>
        <taxon>Bacillati</taxon>
        <taxon>Actinomycetota</taxon>
        <taxon>Actinomycetes</taxon>
        <taxon>Streptosporangiales</taxon>
        <taxon>Nocardiopsidaceae</taxon>
        <taxon>Nocardiopsis</taxon>
    </lineage>
</organism>
<dbReference type="RefSeq" id="WP_254422190.1">
    <property type="nucleotide sequence ID" value="NZ_CP099838.1"/>
</dbReference>
<geneLocation type="plasmid" evidence="3 4">
    <name>unnamed1</name>
</geneLocation>
<evidence type="ECO:0000313" key="3">
    <source>
        <dbReference type="EMBL" id="USY23536.1"/>
    </source>
</evidence>
<dbReference type="Proteomes" id="UP001055940">
    <property type="component" value="Plasmid unnamed1"/>
</dbReference>
<feature type="domain" description="ARB-07466-like C-terminal" evidence="2">
    <location>
        <begin position="191"/>
        <end position="319"/>
    </location>
</feature>
<dbReference type="SUPFAM" id="SSF53955">
    <property type="entry name" value="Lysozyme-like"/>
    <property type="match status" value="1"/>
</dbReference>
<dbReference type="EMBL" id="CP099838">
    <property type="protein sequence ID" value="USY23536.1"/>
    <property type="molecule type" value="Genomic_DNA"/>
</dbReference>
<proteinExistence type="predicted"/>
<dbReference type="Gene3D" id="1.10.530.10">
    <property type="match status" value="1"/>
</dbReference>
<protein>
    <submittedName>
        <fullName evidence="3">Transglycosylase SLT domain-containing protein</fullName>
    </submittedName>
</protein>
<evidence type="ECO:0000259" key="1">
    <source>
        <dbReference type="Pfam" id="PF01464"/>
    </source>
</evidence>
<gene>
    <name evidence="3" type="ORF">NE857_33940</name>
</gene>
<dbReference type="InterPro" id="IPR008258">
    <property type="entry name" value="Transglycosylase_SLT_dom_1"/>
</dbReference>
<dbReference type="Pfam" id="PF26571">
    <property type="entry name" value="VldE"/>
    <property type="match status" value="1"/>
</dbReference>
<sequence length="328" mass="35738">MATDEIPSDMLEIYQDVAEAWGMDWALLAAVGFKESTHNTNRAVDTENGAGALGPMQFIPAAWEHHGLYYGDKTGEKGKPPLKERLDPKHSVWSAAHKLTDQGVNTNPEKALVRYYGADVDGYVPTAMAKANQYRDGDFTAGTGGEVIMATVECPENTGISGQAPAYAVGDLSGQLHLEPCILDDPPFGPGNITPLTCAGHRAIVDNFRPRLDHGGNCKRSKNDGGQHFTGQACDYMTSKGGTFSSGDAQRLGDMITEYVMNNHSELGVRYIIWYQSIWHPNRTSCDGGRTSYSANVSNLSFGIWCGMNDRGSITENHYDHVHVSFID</sequence>
<feature type="domain" description="Transglycosylase SLT" evidence="1">
    <location>
        <begin position="16"/>
        <end position="103"/>
    </location>
</feature>
<keyword evidence="3" id="KW-0614">Plasmid</keyword>
<keyword evidence="4" id="KW-1185">Reference proteome</keyword>
<reference evidence="3" key="1">
    <citation type="submission" date="2022-06" db="EMBL/GenBank/DDBJ databases">
        <authorList>
            <person name="Ping M."/>
        </authorList>
    </citation>
    <scope>NUCLEOTIDE SEQUENCE</scope>
    <source>
        <strain evidence="3">JCM11759T</strain>
        <plasmid evidence="3">unnamed1</plasmid>
    </source>
</reference>
<dbReference type="InterPro" id="IPR023346">
    <property type="entry name" value="Lysozyme-like_dom_sf"/>
</dbReference>
<evidence type="ECO:0000259" key="2">
    <source>
        <dbReference type="Pfam" id="PF26571"/>
    </source>
</evidence>
<evidence type="ECO:0000313" key="4">
    <source>
        <dbReference type="Proteomes" id="UP001055940"/>
    </source>
</evidence>
<name>A0ABY5DGR0_9ACTN</name>
<dbReference type="Pfam" id="PF01464">
    <property type="entry name" value="SLT"/>
    <property type="match status" value="1"/>
</dbReference>
<accession>A0ABY5DGR0</accession>